<dbReference type="AlphaFoldDB" id="A0A1K0IKP8"/>
<protein>
    <recommendedName>
        <fullName evidence="1">ABM domain-containing protein</fullName>
    </recommendedName>
</protein>
<dbReference type="PANTHER" id="PTHR33336:SF3">
    <property type="entry name" value="ABM DOMAIN-CONTAINING PROTEIN"/>
    <property type="match status" value="1"/>
</dbReference>
<dbReference type="EMBL" id="FMSH01000364">
    <property type="protein sequence ID" value="SCU83841.1"/>
    <property type="molecule type" value="Genomic_DNA"/>
</dbReference>
<organism evidence="2">
    <name type="scientific">Cupriavidus necator</name>
    <name type="common">Alcaligenes eutrophus</name>
    <name type="synonym">Ralstonia eutropha</name>
    <dbReference type="NCBI Taxonomy" id="106590"/>
    <lineage>
        <taxon>Bacteria</taxon>
        <taxon>Pseudomonadati</taxon>
        <taxon>Pseudomonadota</taxon>
        <taxon>Betaproteobacteria</taxon>
        <taxon>Burkholderiales</taxon>
        <taxon>Burkholderiaceae</taxon>
        <taxon>Cupriavidus</taxon>
    </lineage>
</organism>
<reference evidence="2" key="1">
    <citation type="submission" date="2016-09" db="EMBL/GenBank/DDBJ databases">
        <authorList>
            <person name="Capua I."/>
            <person name="De Benedictis P."/>
            <person name="Joannis T."/>
            <person name="Lombin L.H."/>
            <person name="Cattoli G."/>
        </authorList>
    </citation>
    <scope>NUCLEOTIDE SEQUENCE</scope>
    <source>
        <strain evidence="2">B9</strain>
    </source>
</reference>
<gene>
    <name evidence="2" type="ORF">CNECB9_4260018</name>
</gene>
<dbReference type="InterPro" id="IPR050744">
    <property type="entry name" value="AI-2_Isomerase_LsrG"/>
</dbReference>
<evidence type="ECO:0000259" key="1">
    <source>
        <dbReference type="PROSITE" id="PS51725"/>
    </source>
</evidence>
<dbReference type="InterPro" id="IPR011008">
    <property type="entry name" value="Dimeric_a/b-barrel"/>
</dbReference>
<proteinExistence type="predicted"/>
<sequence>MSKGNVVLVVNCRIKPGKVEELMAALKENAEAARTTEPGCLQFDVLVDPEDPTRIMYYEVYRDQAAIEAHAQTEHHKKWYTVGPPMLDVRERSDFIRVAP</sequence>
<dbReference type="PANTHER" id="PTHR33336">
    <property type="entry name" value="QUINOL MONOOXYGENASE YGIN-RELATED"/>
    <property type="match status" value="1"/>
</dbReference>
<dbReference type="Gene3D" id="3.30.70.100">
    <property type="match status" value="1"/>
</dbReference>
<dbReference type="PROSITE" id="PS51725">
    <property type="entry name" value="ABM"/>
    <property type="match status" value="1"/>
</dbReference>
<dbReference type="RefSeq" id="WP_340527600.1">
    <property type="nucleotide sequence ID" value="NZ_FMSH01000364.1"/>
</dbReference>
<feature type="domain" description="ABM" evidence="1">
    <location>
        <begin position="6"/>
        <end position="95"/>
    </location>
</feature>
<evidence type="ECO:0000313" key="2">
    <source>
        <dbReference type="EMBL" id="SCU83841.1"/>
    </source>
</evidence>
<dbReference type="SUPFAM" id="SSF54909">
    <property type="entry name" value="Dimeric alpha+beta barrel"/>
    <property type="match status" value="1"/>
</dbReference>
<accession>A0A1K0IKP8</accession>
<dbReference type="GO" id="GO:0003824">
    <property type="term" value="F:catalytic activity"/>
    <property type="evidence" value="ECO:0007669"/>
    <property type="project" value="TreeGrafter"/>
</dbReference>
<dbReference type="Pfam" id="PF03992">
    <property type="entry name" value="ABM"/>
    <property type="match status" value="1"/>
</dbReference>
<name>A0A1K0IKP8_CUPNE</name>
<dbReference type="InterPro" id="IPR007138">
    <property type="entry name" value="ABM_dom"/>
</dbReference>